<comment type="function">
    <text evidence="1">Required for the transposition of the insertion element.</text>
</comment>
<evidence type="ECO:0000313" key="8">
    <source>
        <dbReference type="Proteomes" id="UP000642284"/>
    </source>
</evidence>
<dbReference type="InterPro" id="IPR001207">
    <property type="entry name" value="Transposase_mutator"/>
</dbReference>
<comment type="similarity">
    <text evidence="2">Belongs to the transposase mutator family.</text>
</comment>
<keyword evidence="4" id="KW-0238">DNA-binding</keyword>
<gene>
    <name evidence="7" type="ORF">H9Y04_45770</name>
</gene>
<comment type="caution">
    <text evidence="7">The sequence shown here is derived from an EMBL/GenBank/DDBJ whole genome shotgun (WGS) entry which is preliminary data.</text>
</comment>
<sequence>MNGQFNRVECTMALSRSELIRLLESLRSTDGIELIRAIAEQMVQELIEAGAGAHFGAEWNEYTPPRTDIRHGHREKVLPTFAGDRALEIPKAVPAPSSRRCWNGGAGSTTPCTP</sequence>
<evidence type="ECO:0000256" key="4">
    <source>
        <dbReference type="ARBA" id="ARBA00023125"/>
    </source>
</evidence>
<evidence type="ECO:0000256" key="1">
    <source>
        <dbReference type="ARBA" id="ARBA00002190"/>
    </source>
</evidence>
<keyword evidence="3" id="KW-0815">Transposition</keyword>
<proteinExistence type="inferred from homology"/>
<organism evidence="7 8">
    <name type="scientific">Streptomyces polyasparticus</name>
    <dbReference type="NCBI Taxonomy" id="2767826"/>
    <lineage>
        <taxon>Bacteria</taxon>
        <taxon>Bacillati</taxon>
        <taxon>Actinomycetota</taxon>
        <taxon>Actinomycetes</taxon>
        <taxon>Kitasatosporales</taxon>
        <taxon>Streptomycetaceae</taxon>
        <taxon>Streptomyces</taxon>
    </lineage>
</organism>
<keyword evidence="5" id="KW-0233">DNA recombination</keyword>
<reference evidence="7 8" key="1">
    <citation type="submission" date="2020-08" db="EMBL/GenBank/DDBJ databases">
        <title>Genemic of Streptomyces polyaspartic.</title>
        <authorList>
            <person name="Liu W."/>
        </authorList>
    </citation>
    <scope>NUCLEOTIDE SEQUENCE [LARGE SCALE GENOMIC DNA]</scope>
    <source>
        <strain evidence="7 8">TRM66268-LWL</strain>
    </source>
</reference>
<evidence type="ECO:0000256" key="2">
    <source>
        <dbReference type="ARBA" id="ARBA00010961"/>
    </source>
</evidence>
<dbReference type="Pfam" id="PF00872">
    <property type="entry name" value="Transposase_mut"/>
    <property type="match status" value="1"/>
</dbReference>
<keyword evidence="8" id="KW-1185">Reference proteome</keyword>
<evidence type="ECO:0000256" key="3">
    <source>
        <dbReference type="ARBA" id="ARBA00022578"/>
    </source>
</evidence>
<feature type="region of interest" description="Disordered" evidence="6">
    <location>
        <begin position="95"/>
        <end position="114"/>
    </location>
</feature>
<protein>
    <submittedName>
        <fullName evidence="7">Transposase</fullName>
    </submittedName>
</protein>
<evidence type="ECO:0000256" key="5">
    <source>
        <dbReference type="ARBA" id="ARBA00023172"/>
    </source>
</evidence>
<accession>A0ABR7SW86</accession>
<evidence type="ECO:0000256" key="6">
    <source>
        <dbReference type="SAM" id="MobiDB-lite"/>
    </source>
</evidence>
<dbReference type="Proteomes" id="UP000642284">
    <property type="component" value="Unassembled WGS sequence"/>
</dbReference>
<name>A0ABR7SW86_9ACTN</name>
<dbReference type="EMBL" id="JACTVJ010000120">
    <property type="protein sequence ID" value="MBC9719775.1"/>
    <property type="molecule type" value="Genomic_DNA"/>
</dbReference>
<evidence type="ECO:0000313" key="7">
    <source>
        <dbReference type="EMBL" id="MBC9719775.1"/>
    </source>
</evidence>